<protein>
    <submittedName>
        <fullName evidence="1">Uncharacterized protein</fullName>
    </submittedName>
</protein>
<accession>A0A024FU79</accession>
<dbReference type="OrthoDB" id="8122849at2759"/>
<dbReference type="EMBL" id="CAIX01000301">
    <property type="protein sequence ID" value="CCI10576.1"/>
    <property type="molecule type" value="Genomic_DNA"/>
</dbReference>
<dbReference type="Proteomes" id="UP000053237">
    <property type="component" value="Unassembled WGS sequence"/>
</dbReference>
<keyword evidence="2" id="KW-1185">Reference proteome</keyword>
<sequence>MLQTLYIGITSHEENTLDQQIGEKWKHFSFVAMEELFALRIYCYVEELDFRKYAMIKSEVWLAIMEIMEELGIEVISKHRLDDLSHYSPFTDDSAIQHENSDVSESPFQSGLQDIVGIQRI</sequence>
<comment type="caution">
    <text evidence="1">The sequence shown here is derived from an EMBL/GenBank/DDBJ whole genome shotgun (WGS) entry which is preliminary data.</text>
</comment>
<dbReference type="InParanoid" id="A0A024FU79"/>
<organism evidence="1 2">
    <name type="scientific">Albugo candida</name>
    <dbReference type="NCBI Taxonomy" id="65357"/>
    <lineage>
        <taxon>Eukaryota</taxon>
        <taxon>Sar</taxon>
        <taxon>Stramenopiles</taxon>
        <taxon>Oomycota</taxon>
        <taxon>Peronosporomycetes</taxon>
        <taxon>Albuginales</taxon>
        <taxon>Albuginaceae</taxon>
        <taxon>Albugo</taxon>
    </lineage>
</organism>
<evidence type="ECO:0000313" key="1">
    <source>
        <dbReference type="EMBL" id="CCI10576.1"/>
    </source>
</evidence>
<name>A0A024FU79_9STRA</name>
<dbReference type="AlphaFoldDB" id="A0A024FU79"/>
<reference evidence="1 2" key="1">
    <citation type="submission" date="2012-05" db="EMBL/GenBank/DDBJ databases">
        <title>Recombination and specialization in a pathogen metapopulation.</title>
        <authorList>
            <person name="Gardiner A."/>
            <person name="Kemen E."/>
            <person name="Schultz-Larsen T."/>
            <person name="MacLean D."/>
            <person name="Van Oosterhout C."/>
            <person name="Jones J.D.G."/>
        </authorList>
    </citation>
    <scope>NUCLEOTIDE SEQUENCE [LARGE SCALE GENOMIC DNA]</scope>
    <source>
        <strain evidence="1 2">Ac Nc2</strain>
    </source>
</reference>
<gene>
    <name evidence="1" type="ORF">BN9_107990</name>
</gene>
<evidence type="ECO:0000313" key="2">
    <source>
        <dbReference type="Proteomes" id="UP000053237"/>
    </source>
</evidence>
<dbReference type="STRING" id="65357.A0A024FU79"/>
<proteinExistence type="predicted"/>